<dbReference type="RefSeq" id="WP_146961858.1">
    <property type="nucleotide sequence ID" value="NZ_AP019834.1"/>
</dbReference>
<sequence>MNSYQDELKKVLLTYDMDKIKEFMYKHNKNMPRNDLAFWAGVHQGICNLPNCTNEEKEFSRNWLKKHGFKEEIF</sequence>
<gene>
    <name evidence="1" type="ORF">JMUB3933_1929</name>
</gene>
<accession>A0A510KEU0</accession>
<proteinExistence type="predicted"/>
<protein>
    <submittedName>
        <fullName evidence="1">Uncharacterized protein</fullName>
    </submittedName>
</protein>
<reference evidence="1 2" key="1">
    <citation type="submission" date="2019-07" db="EMBL/GenBank/DDBJ databases">
        <title>Complete Genome Sequence of Leptotrichia wadei Strain JMUB3933.</title>
        <authorList>
            <person name="Watanabe S."/>
            <person name="Cui L."/>
        </authorList>
    </citation>
    <scope>NUCLEOTIDE SEQUENCE [LARGE SCALE GENOMIC DNA]</scope>
    <source>
        <strain evidence="1 2">JMUB3933</strain>
    </source>
</reference>
<organism evidence="1 2">
    <name type="scientific">Leptotrichia wadei</name>
    <dbReference type="NCBI Taxonomy" id="157687"/>
    <lineage>
        <taxon>Bacteria</taxon>
        <taxon>Fusobacteriati</taxon>
        <taxon>Fusobacteriota</taxon>
        <taxon>Fusobacteriia</taxon>
        <taxon>Fusobacteriales</taxon>
        <taxon>Leptotrichiaceae</taxon>
        <taxon>Leptotrichia</taxon>
    </lineage>
</organism>
<dbReference type="Proteomes" id="UP000321397">
    <property type="component" value="Chromosome"/>
</dbReference>
<evidence type="ECO:0000313" key="1">
    <source>
        <dbReference type="EMBL" id="BBM48413.1"/>
    </source>
</evidence>
<dbReference type="EMBL" id="AP019834">
    <property type="protein sequence ID" value="BBM48413.1"/>
    <property type="molecule type" value="Genomic_DNA"/>
</dbReference>
<dbReference type="AlphaFoldDB" id="A0A510KEU0"/>
<name>A0A510KEU0_9FUSO</name>
<evidence type="ECO:0000313" key="2">
    <source>
        <dbReference type="Proteomes" id="UP000321397"/>
    </source>
</evidence>